<name>A0A0A8ZH65_ARUDO</name>
<accession>A0A0A8ZH65</accession>
<dbReference type="EMBL" id="GBRH01261820">
    <property type="protein sequence ID" value="JAD36075.1"/>
    <property type="molecule type" value="Transcribed_RNA"/>
</dbReference>
<sequence length="47" mass="5341">MLCCRVASSAIHSLLLCLSTPRHELSFVWASDWVPFTLPLQLQQQIT</sequence>
<organism evidence="1">
    <name type="scientific">Arundo donax</name>
    <name type="common">Giant reed</name>
    <name type="synonym">Donax arundinaceus</name>
    <dbReference type="NCBI Taxonomy" id="35708"/>
    <lineage>
        <taxon>Eukaryota</taxon>
        <taxon>Viridiplantae</taxon>
        <taxon>Streptophyta</taxon>
        <taxon>Embryophyta</taxon>
        <taxon>Tracheophyta</taxon>
        <taxon>Spermatophyta</taxon>
        <taxon>Magnoliopsida</taxon>
        <taxon>Liliopsida</taxon>
        <taxon>Poales</taxon>
        <taxon>Poaceae</taxon>
        <taxon>PACMAD clade</taxon>
        <taxon>Arundinoideae</taxon>
        <taxon>Arundineae</taxon>
        <taxon>Arundo</taxon>
    </lineage>
</organism>
<protein>
    <submittedName>
        <fullName evidence="1">Uncharacterized protein</fullName>
    </submittedName>
</protein>
<evidence type="ECO:0000313" key="1">
    <source>
        <dbReference type="EMBL" id="JAD36075.1"/>
    </source>
</evidence>
<reference evidence="1" key="1">
    <citation type="submission" date="2014-09" db="EMBL/GenBank/DDBJ databases">
        <authorList>
            <person name="Magalhaes I.L.F."/>
            <person name="Oliveira U."/>
            <person name="Santos F.R."/>
            <person name="Vidigal T.H.D.A."/>
            <person name="Brescovit A.D."/>
            <person name="Santos A.J."/>
        </authorList>
    </citation>
    <scope>NUCLEOTIDE SEQUENCE</scope>
    <source>
        <tissue evidence="1">Shoot tissue taken approximately 20 cm above the soil surface</tissue>
    </source>
</reference>
<proteinExistence type="predicted"/>
<reference evidence="1" key="2">
    <citation type="journal article" date="2015" name="Data Brief">
        <title>Shoot transcriptome of the giant reed, Arundo donax.</title>
        <authorList>
            <person name="Barrero R.A."/>
            <person name="Guerrero F.D."/>
            <person name="Moolhuijzen P."/>
            <person name="Goolsby J.A."/>
            <person name="Tidwell J."/>
            <person name="Bellgard S.E."/>
            <person name="Bellgard M.I."/>
        </authorList>
    </citation>
    <scope>NUCLEOTIDE SEQUENCE</scope>
    <source>
        <tissue evidence="1">Shoot tissue taken approximately 20 cm above the soil surface</tissue>
    </source>
</reference>
<dbReference type="AlphaFoldDB" id="A0A0A8ZH65"/>